<proteinExistence type="predicted"/>
<organism evidence="4 5">
    <name type="scientific">Nannocystis bainbridge</name>
    <dbReference type="NCBI Taxonomy" id="2995303"/>
    <lineage>
        <taxon>Bacteria</taxon>
        <taxon>Pseudomonadati</taxon>
        <taxon>Myxococcota</taxon>
        <taxon>Polyangia</taxon>
        <taxon>Nannocystales</taxon>
        <taxon>Nannocystaceae</taxon>
        <taxon>Nannocystis</taxon>
    </lineage>
</organism>
<evidence type="ECO:0000256" key="1">
    <source>
        <dbReference type="SAM" id="MobiDB-lite"/>
    </source>
</evidence>
<gene>
    <name evidence="4" type="ORF">POL25_26595</name>
</gene>
<name>A0ABT5E519_9BACT</name>
<evidence type="ECO:0000259" key="3">
    <source>
        <dbReference type="Pfam" id="PF02129"/>
    </source>
</evidence>
<sequence>MQRPAVIAFSRLRPAPALALALACCGGDPADPTASAGTDPSSSTGDPTTPTDASTTTASTTTAPTTTDATTGDTAPAGEWQFVTLAEQTFPLNSTQVTVEFIRADRPDGGRSYLLYQHAPGANAPLVIQTQPYAGIDWTGEEVDARWAALGDGAHPDIDAPDPDAGDTIAYQWQDPAQAVGSNLVWAFNGFAVIHAYGRFYAGGDLADDVLDAVAPYAFARTRPGELDLERIGALGTSWGGMMALFGASQAPADAAPRMVVPISAPSDFADLWTWSTDTFLNLSLNPAMVSGFYSPYWRRAAPTIGTPPAGPAANPYMHSGLCPGLPGTLVVPHDSWDAIIPVTQTQDLAAACANVEPIYWPRATPLDPKTATMTHGPFAAEGLVPSVLIYTYAALVLALAPPEAPTVYSVASGPSLVLHLELVLAAQQAGEDVAWIVPRLRELADPRLQTLVAETNQLQPGAEVLASAVNQVWGTDFDADGLRAQLELGLPDPP</sequence>
<dbReference type="Proteomes" id="UP001221686">
    <property type="component" value="Unassembled WGS sequence"/>
</dbReference>
<dbReference type="PROSITE" id="PS51257">
    <property type="entry name" value="PROKAR_LIPOPROTEIN"/>
    <property type="match status" value="1"/>
</dbReference>
<dbReference type="Pfam" id="PF02129">
    <property type="entry name" value="Peptidase_S15"/>
    <property type="match status" value="1"/>
</dbReference>
<accession>A0ABT5E519</accession>
<keyword evidence="2" id="KW-0732">Signal</keyword>
<feature type="compositionally biased region" description="Low complexity" evidence="1">
    <location>
        <begin position="37"/>
        <end position="75"/>
    </location>
</feature>
<feature type="chain" id="PRO_5047176753" evidence="2">
    <location>
        <begin position="20"/>
        <end position="495"/>
    </location>
</feature>
<dbReference type="InterPro" id="IPR000383">
    <property type="entry name" value="Xaa-Pro-like_dom"/>
</dbReference>
<dbReference type="InterPro" id="IPR029058">
    <property type="entry name" value="AB_hydrolase_fold"/>
</dbReference>
<feature type="domain" description="Xaa-Pro dipeptidyl-peptidase-like" evidence="3">
    <location>
        <begin position="121"/>
        <end position="281"/>
    </location>
</feature>
<feature type="signal peptide" evidence="2">
    <location>
        <begin position="1"/>
        <end position="19"/>
    </location>
</feature>
<dbReference type="SUPFAM" id="SSF53474">
    <property type="entry name" value="alpha/beta-Hydrolases"/>
    <property type="match status" value="1"/>
</dbReference>
<keyword evidence="5" id="KW-1185">Reference proteome</keyword>
<dbReference type="Gene3D" id="3.40.50.1820">
    <property type="entry name" value="alpha/beta hydrolase"/>
    <property type="match status" value="1"/>
</dbReference>
<protein>
    <submittedName>
        <fullName evidence="4">CocE/NonD family hydrolase</fullName>
    </submittedName>
</protein>
<comment type="caution">
    <text evidence="4">The sequence shown here is derived from an EMBL/GenBank/DDBJ whole genome shotgun (WGS) entry which is preliminary data.</text>
</comment>
<keyword evidence="4" id="KW-0378">Hydrolase</keyword>
<dbReference type="GO" id="GO:0016787">
    <property type="term" value="F:hydrolase activity"/>
    <property type="evidence" value="ECO:0007669"/>
    <property type="project" value="UniProtKB-KW"/>
</dbReference>
<evidence type="ECO:0000313" key="5">
    <source>
        <dbReference type="Proteomes" id="UP001221686"/>
    </source>
</evidence>
<reference evidence="4 5" key="1">
    <citation type="submission" date="2022-11" db="EMBL/GenBank/DDBJ databases">
        <title>Minimal conservation of predation-associated metabolite biosynthetic gene clusters underscores biosynthetic potential of Myxococcota including descriptions for ten novel species: Archangium lansinium sp. nov., Myxococcus landrumus sp. nov., Nannocystis bai.</title>
        <authorList>
            <person name="Ahearne A."/>
            <person name="Stevens C."/>
            <person name="Dowd S."/>
        </authorList>
    </citation>
    <scope>NUCLEOTIDE SEQUENCE [LARGE SCALE GENOMIC DNA]</scope>
    <source>
        <strain evidence="4 5">BB15-2</strain>
    </source>
</reference>
<dbReference type="RefSeq" id="WP_272089008.1">
    <property type="nucleotide sequence ID" value="NZ_JAQNDL010000003.1"/>
</dbReference>
<feature type="region of interest" description="Disordered" evidence="1">
    <location>
        <begin position="31"/>
        <end position="75"/>
    </location>
</feature>
<evidence type="ECO:0000256" key="2">
    <source>
        <dbReference type="SAM" id="SignalP"/>
    </source>
</evidence>
<evidence type="ECO:0000313" key="4">
    <source>
        <dbReference type="EMBL" id="MDC0720500.1"/>
    </source>
</evidence>
<dbReference type="EMBL" id="JAQNDL010000003">
    <property type="protein sequence ID" value="MDC0720500.1"/>
    <property type="molecule type" value="Genomic_DNA"/>
</dbReference>